<dbReference type="KEGG" id="dte:Dester_1433"/>
<evidence type="ECO:0000256" key="1">
    <source>
        <dbReference type="ARBA" id="ARBA00022729"/>
    </source>
</evidence>
<feature type="domain" description="M23ase beta-sheet core" evidence="2">
    <location>
        <begin position="144"/>
        <end position="238"/>
    </location>
</feature>
<dbReference type="MEROPS" id="M23.014"/>
<reference evidence="4" key="2">
    <citation type="submission" date="2011-02" db="EMBL/GenBank/DDBJ databases">
        <title>The complete genome of Desulfurobacterium thermolithotrophum DSM 11699.</title>
        <authorList>
            <consortium name="US DOE Joint Genome Institute (JGI-PGF)"/>
            <person name="Lucas S."/>
            <person name="Copeland A."/>
            <person name="Lapidus A."/>
            <person name="Bruce D."/>
            <person name="Goodwin L."/>
            <person name="Pitluck S."/>
            <person name="Kyrpides N."/>
            <person name="Mavromatis K."/>
            <person name="Pagani I."/>
            <person name="Ivanova N."/>
            <person name="Mikhailova N."/>
            <person name="Daligault H."/>
            <person name="Detter J.C."/>
            <person name="Tapia R."/>
            <person name="Han C."/>
            <person name="Land M."/>
            <person name="Hauser L."/>
            <person name="Markowitz V."/>
            <person name="Cheng J.-F."/>
            <person name="Hugenholtz P."/>
            <person name="Woyke T."/>
            <person name="Wu D."/>
            <person name="Spring S."/>
            <person name="Brambilla E."/>
            <person name="Klenk H.-P."/>
            <person name="Eisen J.A."/>
        </authorList>
    </citation>
    <scope>NUCLEOTIDE SEQUENCE [LARGE SCALE GENOMIC DNA]</scope>
    <source>
        <strain evidence="4">DSM 11699 / BSA</strain>
    </source>
</reference>
<dbReference type="EMBL" id="CP002543">
    <property type="protein sequence ID" value="ADY74063.1"/>
    <property type="molecule type" value="Genomic_DNA"/>
</dbReference>
<dbReference type="Proteomes" id="UP000007102">
    <property type="component" value="Chromosome"/>
</dbReference>
<dbReference type="eggNOG" id="COG0739">
    <property type="taxonomic scope" value="Bacteria"/>
</dbReference>
<dbReference type="Pfam" id="PF01551">
    <property type="entry name" value="Peptidase_M23"/>
    <property type="match status" value="1"/>
</dbReference>
<dbReference type="Gene3D" id="2.70.70.10">
    <property type="entry name" value="Glucose Permease (Domain IIA)"/>
    <property type="match status" value="1"/>
</dbReference>
<dbReference type="AlphaFoldDB" id="F0S1Y2"/>
<evidence type="ECO:0000313" key="3">
    <source>
        <dbReference type="EMBL" id="ADY74063.1"/>
    </source>
</evidence>
<reference evidence="3 4" key="1">
    <citation type="journal article" date="2011" name="Stand. Genomic Sci.">
        <title>Complete genome sequence of the thermophilic sulfur-reducer Desulfurobacterium thermolithotrophum type strain (BSA(T)) from a deep-sea hydrothermal vent.</title>
        <authorList>
            <person name="Goker M."/>
            <person name="Daligault H."/>
            <person name="Mwirichia R."/>
            <person name="Lapidus A."/>
            <person name="Lucas S."/>
            <person name="Deshpande S."/>
            <person name="Pagani I."/>
            <person name="Tapia R."/>
            <person name="Cheng J.F."/>
            <person name="Goodwin L."/>
            <person name="Pitluck S."/>
            <person name="Liolios K."/>
            <person name="Ivanova N."/>
            <person name="Mavromatis K."/>
            <person name="Mikhailova N."/>
            <person name="Pati A."/>
            <person name="Chen A."/>
            <person name="Palaniappan K."/>
            <person name="Han C."/>
            <person name="Land M."/>
            <person name="Hauser L."/>
            <person name="Pan C."/>
            <person name="Brambilla E.M."/>
            <person name="Rohde M."/>
            <person name="Spring S."/>
            <person name="Sikorski J."/>
            <person name="Wirth R."/>
            <person name="Detter J.C."/>
            <person name="Woyke T."/>
            <person name="Bristow J."/>
            <person name="Eisen J.A."/>
            <person name="Markowitz V."/>
            <person name="Hugenholtz P."/>
            <person name="Kyrpides N.C."/>
            <person name="Klenk H.P."/>
        </authorList>
    </citation>
    <scope>NUCLEOTIDE SEQUENCE [LARGE SCALE GENOMIC DNA]</scope>
    <source>
        <strain evidence="4">DSM 11699 / BSA</strain>
    </source>
</reference>
<gene>
    <name evidence="3" type="ordered locus">Dester_1433</name>
</gene>
<accession>F0S1Y2</accession>
<dbReference type="HOGENOM" id="CLU_029425_5_1_0"/>
<dbReference type="InterPro" id="IPR011055">
    <property type="entry name" value="Dup_hybrid_motif"/>
</dbReference>
<keyword evidence="1" id="KW-0732">Signal</keyword>
<dbReference type="InterPro" id="IPR050570">
    <property type="entry name" value="Cell_wall_metabolism_enzyme"/>
</dbReference>
<proteinExistence type="predicted"/>
<dbReference type="GO" id="GO:0004222">
    <property type="term" value="F:metalloendopeptidase activity"/>
    <property type="evidence" value="ECO:0007669"/>
    <property type="project" value="TreeGrafter"/>
</dbReference>
<evidence type="ECO:0000313" key="4">
    <source>
        <dbReference type="Proteomes" id="UP000007102"/>
    </source>
</evidence>
<sequence>MTYPGSIGYFLLPNYSRNTKIIVGVNGKKYEFPVVFKKAYFAIPYGAKGTVAVSLKEGEKNLFLKLIPVKEKKYRISRIWVKERKLTKKLIERIKKESTLLRKTLTSVTSKKFRENRFYSPLKKLTITTPFGAKRIINGKKRSIHWGIDLKAPLGTPVFASLSGRVVLARDFYYTGNTIVIDHGLGIYTLYAHLSKILVKEGQIVQAGQKIGKVGSTGRSTGPHLHFGIYVNGIKVDPILAFNLRSL</sequence>
<name>F0S1Y2_DESTD</name>
<protein>
    <submittedName>
        <fullName evidence="3">Peptidase M23</fullName>
    </submittedName>
</protein>
<organism evidence="3 4">
    <name type="scientific">Desulfurobacterium thermolithotrophum (strain DSM 11699 / BSA)</name>
    <dbReference type="NCBI Taxonomy" id="868864"/>
    <lineage>
        <taxon>Bacteria</taxon>
        <taxon>Pseudomonadati</taxon>
        <taxon>Aquificota</taxon>
        <taxon>Aquificia</taxon>
        <taxon>Desulfurobacteriales</taxon>
        <taxon>Desulfurobacteriaceae</taxon>
        <taxon>Desulfurobacterium</taxon>
    </lineage>
</organism>
<dbReference type="SUPFAM" id="SSF51261">
    <property type="entry name" value="Duplicated hybrid motif"/>
    <property type="match status" value="1"/>
</dbReference>
<keyword evidence="4" id="KW-1185">Reference proteome</keyword>
<evidence type="ECO:0000259" key="2">
    <source>
        <dbReference type="Pfam" id="PF01551"/>
    </source>
</evidence>
<dbReference type="PANTHER" id="PTHR21666">
    <property type="entry name" value="PEPTIDASE-RELATED"/>
    <property type="match status" value="1"/>
</dbReference>
<dbReference type="InterPro" id="IPR016047">
    <property type="entry name" value="M23ase_b-sheet_dom"/>
</dbReference>
<dbReference type="PANTHER" id="PTHR21666:SF289">
    <property type="entry name" value="L-ALA--D-GLU ENDOPEPTIDASE"/>
    <property type="match status" value="1"/>
</dbReference>
<dbReference type="InParanoid" id="F0S1Y2"/>
<dbReference type="CDD" id="cd12797">
    <property type="entry name" value="M23_peptidase"/>
    <property type="match status" value="1"/>
</dbReference>
<dbReference type="STRING" id="868864.Dester_1433"/>